<feature type="compositionally biased region" description="Polar residues" evidence="2">
    <location>
        <begin position="496"/>
        <end position="510"/>
    </location>
</feature>
<dbReference type="STRING" id="104259.A0A0F7TW50"/>
<protein>
    <recommendedName>
        <fullName evidence="3">C2H2-type domain-containing protein</fullName>
    </recommendedName>
</protein>
<dbReference type="CDD" id="cd00167">
    <property type="entry name" value="SANT"/>
    <property type="match status" value="1"/>
</dbReference>
<dbReference type="PROSITE" id="PS50157">
    <property type="entry name" value="ZINC_FINGER_C2H2_2"/>
    <property type="match status" value="1"/>
</dbReference>
<dbReference type="InterPro" id="IPR013087">
    <property type="entry name" value="Znf_C2H2_type"/>
</dbReference>
<keyword evidence="1" id="KW-0863">Zinc-finger</keyword>
<keyword evidence="1" id="KW-0479">Metal-binding</keyword>
<feature type="compositionally biased region" description="Basic and acidic residues" evidence="2">
    <location>
        <begin position="511"/>
        <end position="520"/>
    </location>
</feature>
<dbReference type="InterPro" id="IPR009057">
    <property type="entry name" value="Homeodomain-like_sf"/>
</dbReference>
<evidence type="ECO:0000256" key="1">
    <source>
        <dbReference type="PROSITE-ProRule" id="PRU00042"/>
    </source>
</evidence>
<dbReference type="Gene3D" id="3.30.160.60">
    <property type="entry name" value="Classic Zinc Finger"/>
    <property type="match status" value="1"/>
</dbReference>
<organism evidence="4 5">
    <name type="scientific">Penicillium brasilianum</name>
    <dbReference type="NCBI Taxonomy" id="104259"/>
    <lineage>
        <taxon>Eukaryota</taxon>
        <taxon>Fungi</taxon>
        <taxon>Dikarya</taxon>
        <taxon>Ascomycota</taxon>
        <taxon>Pezizomycotina</taxon>
        <taxon>Eurotiomycetes</taxon>
        <taxon>Eurotiomycetidae</taxon>
        <taxon>Eurotiales</taxon>
        <taxon>Aspergillaceae</taxon>
        <taxon>Penicillium</taxon>
    </lineage>
</organism>
<evidence type="ECO:0000256" key="2">
    <source>
        <dbReference type="SAM" id="MobiDB-lite"/>
    </source>
</evidence>
<evidence type="ECO:0000313" key="5">
    <source>
        <dbReference type="Proteomes" id="UP000042958"/>
    </source>
</evidence>
<gene>
    <name evidence="4" type="ORF">PMG11_09438</name>
</gene>
<dbReference type="PANTHER" id="PTHR35391:SF7">
    <property type="entry name" value="C2H2-TYPE DOMAIN-CONTAINING PROTEIN"/>
    <property type="match status" value="1"/>
</dbReference>
<feature type="domain" description="C2H2-type" evidence="3">
    <location>
        <begin position="556"/>
        <end position="589"/>
    </location>
</feature>
<keyword evidence="1" id="KW-0862">Zinc</keyword>
<dbReference type="Pfam" id="PF00249">
    <property type="entry name" value="Myb_DNA-binding"/>
    <property type="match status" value="1"/>
</dbReference>
<dbReference type="SMART" id="SM00717">
    <property type="entry name" value="SANT"/>
    <property type="match status" value="1"/>
</dbReference>
<dbReference type="Gene3D" id="1.20.58.1880">
    <property type="match status" value="1"/>
</dbReference>
<feature type="region of interest" description="Disordered" evidence="2">
    <location>
        <begin position="130"/>
        <end position="160"/>
    </location>
</feature>
<sequence>MHVFADLQSYICTHESCKDALKTFPTRKLWADHEFNEHFTLIQWRCFTCTVVFSTPDHFAQHLVQAHGIQLTGNHLAAAISEARETILTADFKDYKCSLCSQNGWQSRNSYATHAGRHLEEISLACLPRAGRDSSEDDTTDRSSTPDNINGPPSSNGEDIDFDGIPWASYGLTSRSTPIPEPIPLDWGRNVIIGDLNITSLEKISTQDRKSTLFSSSSLSNQHSAGSQLIEPSSYWSVAERQDFKTLLAHFGKDFEGISAFMETKTPVMVRNYYHRRLDAGEIELENVARDAEISKARGESPHLLTISNAASMPDYQMEQFRLRQQKRDQREDKRLSLQQQAQMPNADPFHQSETKSETQQPGLDYEQEIRPIDRYLRDDHKYLWPRILSSMTVSDSFPDTRDDSGIYSAERDLEGLIGPPSPTLLPPRHLPELETFQPLASEYQNFKSIAESRSHLVGRSKSEEYVPPASDENVPSRRRKEVTSQTPYQKAGATNEPNANRSSQMPHMTSESEIKPAREKKSRYQYRCSECRFQTTNKATFKRHIEVMHYPRYDYSCQFDDCLSHFHRSDKLKSHYLSVHRTHLSQENIED</sequence>
<feature type="compositionally biased region" description="Basic and acidic residues" evidence="2">
    <location>
        <begin position="326"/>
        <end position="336"/>
    </location>
</feature>
<feature type="region of interest" description="Disordered" evidence="2">
    <location>
        <begin position="458"/>
        <end position="521"/>
    </location>
</feature>
<evidence type="ECO:0000313" key="4">
    <source>
        <dbReference type="EMBL" id="CEJ60884.1"/>
    </source>
</evidence>
<dbReference type="InterPro" id="IPR001005">
    <property type="entry name" value="SANT/Myb"/>
</dbReference>
<dbReference type="GO" id="GO:0008270">
    <property type="term" value="F:zinc ion binding"/>
    <property type="evidence" value="ECO:0007669"/>
    <property type="project" value="UniProtKB-KW"/>
</dbReference>
<dbReference type="AlphaFoldDB" id="A0A0F7TW50"/>
<dbReference type="PROSITE" id="PS00028">
    <property type="entry name" value="ZINC_FINGER_C2H2_1"/>
    <property type="match status" value="2"/>
</dbReference>
<dbReference type="PANTHER" id="PTHR35391">
    <property type="entry name" value="C2H2-TYPE DOMAIN-CONTAINING PROTEIN-RELATED"/>
    <property type="match status" value="1"/>
</dbReference>
<dbReference type="EMBL" id="CDHK01000009">
    <property type="protein sequence ID" value="CEJ60884.1"/>
    <property type="molecule type" value="Genomic_DNA"/>
</dbReference>
<name>A0A0F7TW50_PENBI</name>
<feature type="compositionally biased region" description="Polar residues" evidence="2">
    <location>
        <begin position="146"/>
        <end position="157"/>
    </location>
</feature>
<proteinExistence type="predicted"/>
<dbReference type="SMART" id="SM00355">
    <property type="entry name" value="ZnF_C2H2"/>
    <property type="match status" value="5"/>
</dbReference>
<accession>A0A0F7TW50</accession>
<dbReference type="SUPFAM" id="SSF46689">
    <property type="entry name" value="Homeodomain-like"/>
    <property type="match status" value="1"/>
</dbReference>
<feature type="region of interest" description="Disordered" evidence="2">
    <location>
        <begin position="323"/>
        <end position="369"/>
    </location>
</feature>
<keyword evidence="5" id="KW-1185">Reference proteome</keyword>
<dbReference type="Proteomes" id="UP000042958">
    <property type="component" value="Unassembled WGS sequence"/>
</dbReference>
<evidence type="ECO:0000259" key="3">
    <source>
        <dbReference type="PROSITE" id="PS50157"/>
    </source>
</evidence>
<reference evidence="5" key="1">
    <citation type="journal article" date="2015" name="Genome Announc.">
        <title>Draft genome sequence of the fungus Penicillium brasilianum MG11.</title>
        <authorList>
            <person name="Horn F."/>
            <person name="Linde J."/>
            <person name="Mattern D.J."/>
            <person name="Walther G."/>
            <person name="Guthke R."/>
            <person name="Brakhage A.A."/>
            <person name="Valiante V."/>
        </authorList>
    </citation>
    <scope>NUCLEOTIDE SEQUENCE [LARGE SCALE GENOMIC DNA]</scope>
    <source>
        <strain evidence="5">MG11</strain>
    </source>
</reference>
<dbReference type="OrthoDB" id="6133115at2759"/>